<dbReference type="Proteomes" id="UP000016932">
    <property type="component" value="Unassembled WGS sequence"/>
</dbReference>
<dbReference type="GeneID" id="19334181"/>
<dbReference type="HOGENOM" id="CLU_449864_0_0_1"/>
<dbReference type="KEGG" id="pfj:MYCFIDRAFT_179690"/>
<sequence>MALGGWAWLGAWLVRSPTGRSKQASAWTASGLEGRSLALGCHGLWNNTQHPAAWQPVVPKSRGLMGSCVPEIRRQNSAILIRHWRARRVVCAQYKAHHGADQPGRCRHLHLHLLMSRGQRPVSERPYQFVTAVRIQPTPQYGLGRSLRRDHQPPQRLRIALSNLLGAYNAPFDEYTSGQMAAACEKVQAHMLVITSEETFAAAIEQLAPNGRLLSFQERKAREEMAAAGGEEHVHMLADRESCRGTIGQLHPLMAAAREEVGVHMLANAEFSRQNHRHVSLFNKPPPHTSALAAKQRDHLDHHFALEHLQHRQIISQQASSPAGKHHQPASITSRQASPAGKHHQPASITSRQASSASKHHQPASIISQQASSASKHDQEVSVARFSIPSKPKATELSSDVELMGDICQNPVGKLSHHHARSSDADENRVDWLAHHDAWSVNELLANFSDRLPRRIACTSRGAVTIMHESTRIMTRRQRESFSRVMVECAYSDMDIMYLRQIYRSALRVTAKGTSKKLPVAPRSAILTIGPQAVGNGVRFHRSWVVTILVGFYNLSDKSSTKPRNPLQHIFPAKFSDNYASDPIVIVLGSTGSAFIPRESPLPSTKA</sequence>
<gene>
    <name evidence="2" type="ORF">MYCFIDRAFT_179690</name>
</gene>
<dbReference type="AlphaFoldDB" id="M2ZEC2"/>
<evidence type="ECO:0000256" key="1">
    <source>
        <dbReference type="SAM" id="MobiDB-lite"/>
    </source>
</evidence>
<dbReference type="RefSeq" id="XP_007931910.1">
    <property type="nucleotide sequence ID" value="XM_007933719.1"/>
</dbReference>
<accession>M2ZEC2</accession>
<keyword evidence="3" id="KW-1185">Reference proteome</keyword>
<evidence type="ECO:0000313" key="2">
    <source>
        <dbReference type="EMBL" id="EME77479.1"/>
    </source>
</evidence>
<protein>
    <submittedName>
        <fullName evidence="2">Uncharacterized protein</fullName>
    </submittedName>
</protein>
<feature type="compositionally biased region" description="Polar residues" evidence="1">
    <location>
        <begin position="347"/>
        <end position="357"/>
    </location>
</feature>
<feature type="region of interest" description="Disordered" evidence="1">
    <location>
        <begin position="316"/>
        <end position="387"/>
    </location>
</feature>
<feature type="compositionally biased region" description="Low complexity" evidence="1">
    <location>
        <begin position="364"/>
        <end position="374"/>
    </location>
</feature>
<organism evidence="2 3">
    <name type="scientific">Pseudocercospora fijiensis (strain CIRAD86)</name>
    <name type="common">Black leaf streak disease fungus</name>
    <name type="synonym">Mycosphaerella fijiensis</name>
    <dbReference type="NCBI Taxonomy" id="383855"/>
    <lineage>
        <taxon>Eukaryota</taxon>
        <taxon>Fungi</taxon>
        <taxon>Dikarya</taxon>
        <taxon>Ascomycota</taxon>
        <taxon>Pezizomycotina</taxon>
        <taxon>Dothideomycetes</taxon>
        <taxon>Dothideomycetidae</taxon>
        <taxon>Mycosphaerellales</taxon>
        <taxon>Mycosphaerellaceae</taxon>
        <taxon>Pseudocercospora</taxon>
    </lineage>
</organism>
<dbReference type="VEuPathDB" id="FungiDB:MYCFIDRAFT_179690"/>
<evidence type="ECO:0000313" key="3">
    <source>
        <dbReference type="Proteomes" id="UP000016932"/>
    </source>
</evidence>
<dbReference type="EMBL" id="KB446565">
    <property type="protein sequence ID" value="EME77479.1"/>
    <property type="molecule type" value="Genomic_DNA"/>
</dbReference>
<name>M2ZEC2_PSEFD</name>
<reference evidence="2 3" key="1">
    <citation type="journal article" date="2012" name="PLoS Pathog.">
        <title>Diverse lifestyles and strategies of plant pathogenesis encoded in the genomes of eighteen Dothideomycetes fungi.</title>
        <authorList>
            <person name="Ohm R.A."/>
            <person name="Feau N."/>
            <person name="Henrissat B."/>
            <person name="Schoch C.L."/>
            <person name="Horwitz B.A."/>
            <person name="Barry K.W."/>
            <person name="Condon B.J."/>
            <person name="Copeland A.C."/>
            <person name="Dhillon B."/>
            <person name="Glaser F."/>
            <person name="Hesse C.N."/>
            <person name="Kosti I."/>
            <person name="LaButti K."/>
            <person name="Lindquist E.A."/>
            <person name="Lucas S."/>
            <person name="Salamov A.A."/>
            <person name="Bradshaw R.E."/>
            <person name="Ciuffetti L."/>
            <person name="Hamelin R.C."/>
            <person name="Kema G.H.J."/>
            <person name="Lawrence C."/>
            <person name="Scott J.A."/>
            <person name="Spatafora J.W."/>
            <person name="Turgeon B.G."/>
            <person name="de Wit P.J.G.M."/>
            <person name="Zhong S."/>
            <person name="Goodwin S.B."/>
            <person name="Grigoriev I.V."/>
        </authorList>
    </citation>
    <scope>NUCLEOTIDE SEQUENCE [LARGE SCALE GENOMIC DNA]</scope>
    <source>
        <strain evidence="2 3">CIRAD86</strain>
    </source>
</reference>
<proteinExistence type="predicted"/>